<dbReference type="PANTHER" id="PTHR35705:SF1">
    <property type="entry name" value="WPP DOMAIN-INTERACTING TAIL-ANCHORED PROTEIN 1"/>
    <property type="match status" value="1"/>
</dbReference>
<name>A0A9Q1GVA5_9CARY</name>
<evidence type="ECO:0000256" key="2">
    <source>
        <dbReference type="SAM" id="Phobius"/>
    </source>
</evidence>
<dbReference type="AlphaFoldDB" id="A0A9Q1GVA5"/>
<dbReference type="Pfam" id="PF26581">
    <property type="entry name" value="WIT1_2_N"/>
    <property type="match status" value="1"/>
</dbReference>
<sequence length="688" mass="77601">MEIWTESAMRQYGSIEMDRGTLHDTTVSMVDGDPGGDIKEIPNDNREIEGGSYNKEVIGEIARALIRIELGLACTSEKLVNMNLFMMHVAARESDFEAFASGKEDPLDDSAVKALEFYILSGFFDLEVTEMDKFIRLLQREVINASEMISAHKHPREAFMVMEEKLRDAEESIKQSLELVSELMMQSARFRRILSKFNGEETSIEEKEVAILEGGDSFSTSTNFKMETSEQQRHILRMLEKSLARELDLETKLTECTQALNEMKLRLCSSELEFLSMEAEAAAIYARYLEADNASTVLMSTSKELTGQLQLCELTVDCARQRESDLNVRLQNCMQSVERLEKEEGNLEELAQANHLEALVNFLEEQLKASESLLLSQNASLDSNNEKLKELEEKVVIAEIRAEKAEDECRLLAETNKGLTEELDHLKGSCVPREKVESLEKQLMETNIQLQQAMAYVDASQEQQSMLHTSINDMNSVIENLKSKVSKADARADSVEEKCIILSENNAELNEELTFLRAKLECLEASFQRAEETKLATAKDIDIRTQMITGLIMQLAIERERLQKQMSFLMKENRALVEKLRVANEAASSIMKSESEKNEIPSSECDVDSINRGDNRVSDTVEVAKLPTAKEILDTECQPELQDVKSKLETVRTIDPGRLGINYVLTAFLTALIAVIAACFFSPESCPF</sequence>
<organism evidence="4 5">
    <name type="scientific">Carnegiea gigantea</name>
    <dbReference type="NCBI Taxonomy" id="171969"/>
    <lineage>
        <taxon>Eukaryota</taxon>
        <taxon>Viridiplantae</taxon>
        <taxon>Streptophyta</taxon>
        <taxon>Embryophyta</taxon>
        <taxon>Tracheophyta</taxon>
        <taxon>Spermatophyta</taxon>
        <taxon>Magnoliopsida</taxon>
        <taxon>eudicotyledons</taxon>
        <taxon>Gunneridae</taxon>
        <taxon>Pentapetalae</taxon>
        <taxon>Caryophyllales</taxon>
        <taxon>Cactineae</taxon>
        <taxon>Cactaceae</taxon>
        <taxon>Cactoideae</taxon>
        <taxon>Echinocereeae</taxon>
        <taxon>Carnegiea</taxon>
    </lineage>
</organism>
<evidence type="ECO:0000313" key="5">
    <source>
        <dbReference type="Proteomes" id="UP001153076"/>
    </source>
</evidence>
<dbReference type="PANTHER" id="PTHR35705">
    <property type="entry name" value="WPP DOMAIN-INTERACTING TAIL-ANCHORED PROTEIN 1"/>
    <property type="match status" value="1"/>
</dbReference>
<dbReference type="EMBL" id="JAKOGI010001239">
    <property type="protein sequence ID" value="KAJ8426778.1"/>
    <property type="molecule type" value="Genomic_DNA"/>
</dbReference>
<dbReference type="Proteomes" id="UP001153076">
    <property type="component" value="Unassembled WGS sequence"/>
</dbReference>
<keyword evidence="2" id="KW-0812">Transmembrane</keyword>
<feature type="coiled-coil region" evidence="1">
    <location>
        <begin position="323"/>
        <end position="579"/>
    </location>
</feature>
<protein>
    <recommendedName>
        <fullName evidence="3">WIT1/2 N-terminal helical bundle domain-containing protein</fullName>
    </recommendedName>
</protein>
<feature type="domain" description="WIT1/2 N-terminal helical bundle" evidence="3">
    <location>
        <begin position="60"/>
        <end position="197"/>
    </location>
</feature>
<evidence type="ECO:0000256" key="1">
    <source>
        <dbReference type="SAM" id="Coils"/>
    </source>
</evidence>
<keyword evidence="2" id="KW-0472">Membrane</keyword>
<gene>
    <name evidence="4" type="ORF">Cgig2_034037</name>
</gene>
<dbReference type="OrthoDB" id="1936068at2759"/>
<comment type="caution">
    <text evidence="4">The sequence shown here is derived from an EMBL/GenBank/DDBJ whole genome shotgun (WGS) entry which is preliminary data.</text>
</comment>
<keyword evidence="2" id="KW-1133">Transmembrane helix</keyword>
<dbReference type="InterPro" id="IPR039976">
    <property type="entry name" value="WIT1/WIT2"/>
</dbReference>
<evidence type="ECO:0000259" key="3">
    <source>
        <dbReference type="Pfam" id="PF26581"/>
    </source>
</evidence>
<evidence type="ECO:0000313" key="4">
    <source>
        <dbReference type="EMBL" id="KAJ8426778.1"/>
    </source>
</evidence>
<accession>A0A9Q1GVA5</accession>
<keyword evidence="1" id="KW-0175">Coiled coil</keyword>
<dbReference type="InterPro" id="IPR058610">
    <property type="entry name" value="WIT1_2_N"/>
</dbReference>
<feature type="transmembrane region" description="Helical" evidence="2">
    <location>
        <begin position="660"/>
        <end position="681"/>
    </location>
</feature>
<keyword evidence="5" id="KW-1185">Reference proteome</keyword>
<proteinExistence type="predicted"/>
<reference evidence="4" key="1">
    <citation type="submission" date="2022-04" db="EMBL/GenBank/DDBJ databases">
        <title>Carnegiea gigantea Genome sequencing and assembly v2.</title>
        <authorList>
            <person name="Copetti D."/>
            <person name="Sanderson M.J."/>
            <person name="Burquez A."/>
            <person name="Wojciechowski M.F."/>
        </authorList>
    </citation>
    <scope>NUCLEOTIDE SEQUENCE</scope>
    <source>
        <strain evidence="4">SGP5-SGP5p</strain>
        <tissue evidence="4">Aerial part</tissue>
    </source>
</reference>